<comment type="caution">
    <text evidence="15">The sequence shown here is derived from an EMBL/GenBank/DDBJ whole genome shotgun (WGS) entry which is preliminary data.</text>
</comment>
<evidence type="ECO:0000259" key="13">
    <source>
        <dbReference type="Pfam" id="PF00593"/>
    </source>
</evidence>
<evidence type="ECO:0000256" key="4">
    <source>
        <dbReference type="ARBA" id="ARBA00022692"/>
    </source>
</evidence>
<keyword evidence="8 15" id="KW-0675">Receptor</keyword>
<dbReference type="InterPro" id="IPR037066">
    <property type="entry name" value="Plug_dom_sf"/>
</dbReference>
<evidence type="ECO:0000313" key="16">
    <source>
        <dbReference type="Proteomes" id="UP001597560"/>
    </source>
</evidence>
<dbReference type="SUPFAM" id="SSF49464">
    <property type="entry name" value="Carboxypeptidase regulatory domain-like"/>
    <property type="match status" value="1"/>
</dbReference>
<organism evidence="15 16">
    <name type="scientific">Olivibacter jilunii</name>
    <dbReference type="NCBI Taxonomy" id="985016"/>
    <lineage>
        <taxon>Bacteria</taxon>
        <taxon>Pseudomonadati</taxon>
        <taxon>Bacteroidota</taxon>
        <taxon>Sphingobacteriia</taxon>
        <taxon>Sphingobacteriales</taxon>
        <taxon>Sphingobacteriaceae</taxon>
        <taxon>Olivibacter</taxon>
    </lineage>
</organism>
<gene>
    <name evidence="15" type="ORF">ACFS6J_19135</name>
</gene>
<feature type="signal peptide" evidence="12">
    <location>
        <begin position="1"/>
        <end position="19"/>
    </location>
</feature>
<keyword evidence="3 10" id="KW-1134">Transmembrane beta strand</keyword>
<evidence type="ECO:0000256" key="6">
    <source>
        <dbReference type="ARBA" id="ARBA00023077"/>
    </source>
</evidence>
<keyword evidence="6 11" id="KW-0798">TonB box</keyword>
<dbReference type="Pfam" id="PF07715">
    <property type="entry name" value="Plug"/>
    <property type="match status" value="1"/>
</dbReference>
<keyword evidence="2 10" id="KW-0813">Transport</keyword>
<evidence type="ECO:0000256" key="5">
    <source>
        <dbReference type="ARBA" id="ARBA00022729"/>
    </source>
</evidence>
<dbReference type="Pfam" id="PF13715">
    <property type="entry name" value="CarbopepD_reg_2"/>
    <property type="match status" value="1"/>
</dbReference>
<accession>A0ABW6B7D5</accession>
<dbReference type="InterPro" id="IPR008969">
    <property type="entry name" value="CarboxyPept-like_regulatory"/>
</dbReference>
<dbReference type="InterPro" id="IPR012910">
    <property type="entry name" value="Plug_dom"/>
</dbReference>
<sequence length="722" mass="81272">MNKAIGLILWLCTGNLCMAQHTLTTILKDAETKEPLTGATVLQIGTTKGATTDENGTVSLTGLSEGRHIFLFRNLGYEERRDTLDFPASEDTLTVYLEATDEDLEEVVISSTRSTRTIENIPTRIEFIGGEELEEKGNMKPGDIRMMLNESTGIQTQQVSATSANSSIRIQGLDGRYTQILKDGFPLYAGFSGGLGLLQTPPLDLKQVEIIKGSSSTLYGGGAIAGLVNLVSKIPTEERELRFLLNGTSAGGLDINGFYGQKFEKVGLTVFASRNSSRPYDPSSTGFTAIPKTERYVLNPKLFVYFNPKTTMNFGINTIFEDRTGGDILYIKGKGDNVHSYFEKNKSSRFSTQFSLDHRFTENSGLTIKNSVNNFNRTITIPDYVFDGKQWSTYSEVAYNNNGKRADWVAGINLYTDNFSEYPKDGFQKRDYGQNTFGGFVQNTFKTTDWLQLETGIRGDYVTDYGFVFLPRISALFTVSPQVTSRLGGGLGYKTPTIFTEETERIQFRSVLPISPQANKLERSYGVSYDINYRTTLFENISLSVNQLFFYTRINDPLLTEFTGSGTVQLVNVDGYVDTKGWETNVKLGYGDFKLFIGYTFTDAWLREGTQKRENPLTARHRLNNVLMYEIEDKWKLGLEAYYYSRQALNDGTTGKPYWTCGFMAEKIWERFSLFVNFENFTDTRQTRFDSIYTGTVTRPIFRDIYAPLDGFVVNGGLKIKL</sequence>
<comment type="similarity">
    <text evidence="10 11">Belongs to the TonB-dependent receptor family.</text>
</comment>
<keyword evidence="4 10" id="KW-0812">Transmembrane</keyword>
<evidence type="ECO:0000256" key="11">
    <source>
        <dbReference type="RuleBase" id="RU003357"/>
    </source>
</evidence>
<dbReference type="PROSITE" id="PS52016">
    <property type="entry name" value="TONB_DEPENDENT_REC_3"/>
    <property type="match status" value="1"/>
</dbReference>
<evidence type="ECO:0000259" key="14">
    <source>
        <dbReference type="Pfam" id="PF07715"/>
    </source>
</evidence>
<protein>
    <submittedName>
        <fullName evidence="15">TonB-dependent receptor domain-containing protein</fullName>
    </submittedName>
</protein>
<dbReference type="SUPFAM" id="SSF56935">
    <property type="entry name" value="Porins"/>
    <property type="match status" value="1"/>
</dbReference>
<dbReference type="Proteomes" id="UP001597560">
    <property type="component" value="Unassembled WGS sequence"/>
</dbReference>
<keyword evidence="9 10" id="KW-0998">Cell outer membrane</keyword>
<comment type="subcellular location">
    <subcellularLocation>
        <location evidence="1 10">Cell outer membrane</location>
        <topology evidence="1 10">Multi-pass membrane protein</topology>
    </subcellularLocation>
</comment>
<dbReference type="Gene3D" id="2.170.130.10">
    <property type="entry name" value="TonB-dependent receptor, plug domain"/>
    <property type="match status" value="1"/>
</dbReference>
<evidence type="ECO:0000256" key="10">
    <source>
        <dbReference type="PROSITE-ProRule" id="PRU01360"/>
    </source>
</evidence>
<evidence type="ECO:0000256" key="12">
    <source>
        <dbReference type="SAM" id="SignalP"/>
    </source>
</evidence>
<dbReference type="PANTHER" id="PTHR30069">
    <property type="entry name" value="TONB-DEPENDENT OUTER MEMBRANE RECEPTOR"/>
    <property type="match status" value="1"/>
</dbReference>
<keyword evidence="16" id="KW-1185">Reference proteome</keyword>
<dbReference type="EMBL" id="JBHUPA010000010">
    <property type="protein sequence ID" value="MFD2963931.1"/>
    <property type="molecule type" value="Genomic_DNA"/>
</dbReference>
<evidence type="ECO:0000256" key="7">
    <source>
        <dbReference type="ARBA" id="ARBA00023136"/>
    </source>
</evidence>
<feature type="domain" description="TonB-dependent receptor-like beta-barrel" evidence="13">
    <location>
        <begin position="303"/>
        <end position="680"/>
    </location>
</feature>
<reference evidence="16" key="1">
    <citation type="journal article" date="2019" name="Int. J. Syst. Evol. Microbiol.">
        <title>The Global Catalogue of Microorganisms (GCM) 10K type strain sequencing project: providing services to taxonomists for standard genome sequencing and annotation.</title>
        <authorList>
            <consortium name="The Broad Institute Genomics Platform"/>
            <consortium name="The Broad Institute Genome Sequencing Center for Infectious Disease"/>
            <person name="Wu L."/>
            <person name="Ma J."/>
        </authorList>
    </citation>
    <scope>NUCLEOTIDE SEQUENCE [LARGE SCALE GENOMIC DNA]</scope>
    <source>
        <strain evidence="16">KCTC 23098</strain>
    </source>
</reference>
<dbReference type="RefSeq" id="WP_041387016.1">
    <property type="nucleotide sequence ID" value="NZ_JBHUPA010000010.1"/>
</dbReference>
<dbReference type="InterPro" id="IPR039426">
    <property type="entry name" value="TonB-dep_rcpt-like"/>
</dbReference>
<dbReference type="InterPro" id="IPR036942">
    <property type="entry name" value="Beta-barrel_TonB_sf"/>
</dbReference>
<feature type="chain" id="PRO_5047345230" evidence="12">
    <location>
        <begin position="20"/>
        <end position="722"/>
    </location>
</feature>
<evidence type="ECO:0000256" key="8">
    <source>
        <dbReference type="ARBA" id="ARBA00023170"/>
    </source>
</evidence>
<name>A0ABW6B7D5_9SPHI</name>
<evidence type="ECO:0000313" key="15">
    <source>
        <dbReference type="EMBL" id="MFD2963931.1"/>
    </source>
</evidence>
<keyword evidence="7 10" id="KW-0472">Membrane</keyword>
<dbReference type="PANTHER" id="PTHR30069:SF29">
    <property type="entry name" value="HEMOGLOBIN AND HEMOGLOBIN-HAPTOGLOBIN-BINDING PROTEIN 1-RELATED"/>
    <property type="match status" value="1"/>
</dbReference>
<dbReference type="Gene3D" id="2.60.40.1120">
    <property type="entry name" value="Carboxypeptidase-like, regulatory domain"/>
    <property type="match status" value="1"/>
</dbReference>
<evidence type="ECO:0000256" key="9">
    <source>
        <dbReference type="ARBA" id="ARBA00023237"/>
    </source>
</evidence>
<feature type="domain" description="TonB-dependent receptor plug" evidence="14">
    <location>
        <begin position="119"/>
        <end position="226"/>
    </location>
</feature>
<keyword evidence="5 12" id="KW-0732">Signal</keyword>
<dbReference type="Pfam" id="PF00593">
    <property type="entry name" value="TonB_dep_Rec_b-barrel"/>
    <property type="match status" value="1"/>
</dbReference>
<proteinExistence type="inferred from homology"/>
<dbReference type="InterPro" id="IPR000531">
    <property type="entry name" value="Beta-barrel_TonB"/>
</dbReference>
<evidence type="ECO:0000256" key="1">
    <source>
        <dbReference type="ARBA" id="ARBA00004571"/>
    </source>
</evidence>
<dbReference type="Gene3D" id="2.40.170.20">
    <property type="entry name" value="TonB-dependent receptor, beta-barrel domain"/>
    <property type="match status" value="1"/>
</dbReference>
<evidence type="ECO:0000256" key="2">
    <source>
        <dbReference type="ARBA" id="ARBA00022448"/>
    </source>
</evidence>
<evidence type="ECO:0000256" key="3">
    <source>
        <dbReference type="ARBA" id="ARBA00022452"/>
    </source>
</evidence>